<evidence type="ECO:0000313" key="4">
    <source>
        <dbReference type="EMBL" id="MCZ9304324.1"/>
    </source>
</evidence>
<dbReference type="Pfam" id="PF07853">
    <property type="entry name" value="DUF1648"/>
    <property type="match status" value="1"/>
</dbReference>
<proteinExistence type="predicted"/>
<feature type="transmembrane region" description="Helical" evidence="1">
    <location>
        <begin position="340"/>
        <end position="358"/>
    </location>
</feature>
<keyword evidence="1" id="KW-0812">Transmembrane</keyword>
<feature type="transmembrane region" description="Helical" evidence="1">
    <location>
        <begin position="261"/>
        <end position="285"/>
    </location>
</feature>
<feature type="transmembrane region" description="Helical" evidence="1">
    <location>
        <begin position="7"/>
        <end position="26"/>
    </location>
</feature>
<dbReference type="InterPro" id="IPR012867">
    <property type="entry name" value="DUF1648"/>
</dbReference>
<dbReference type="Pfam" id="PF19124">
    <property type="entry name" value="DUF5808"/>
    <property type="match status" value="1"/>
</dbReference>
<feature type="transmembrane region" description="Helical" evidence="1">
    <location>
        <begin position="233"/>
        <end position="255"/>
    </location>
</feature>
<feature type="domain" description="DUF1648" evidence="2">
    <location>
        <begin position="146"/>
        <end position="191"/>
    </location>
</feature>
<feature type="transmembrane region" description="Helical" evidence="1">
    <location>
        <begin position="186"/>
        <end position="212"/>
    </location>
</feature>
<gene>
    <name evidence="4" type="ORF">L8U58_02040</name>
</gene>
<dbReference type="Proteomes" id="UP001146505">
    <property type="component" value="Unassembled WGS sequence"/>
</dbReference>
<dbReference type="InterPro" id="IPR043831">
    <property type="entry name" value="DUF5808"/>
</dbReference>
<protein>
    <submittedName>
        <fullName evidence="4">DUF1648 domain-containing protein</fullName>
    </submittedName>
</protein>
<dbReference type="RefSeq" id="WP_269954584.1">
    <property type="nucleotide sequence ID" value="NZ_JAKMUV010000002.1"/>
</dbReference>
<evidence type="ECO:0000313" key="5">
    <source>
        <dbReference type="Proteomes" id="UP001146505"/>
    </source>
</evidence>
<accession>A0A9X3RPQ2</accession>
<dbReference type="AlphaFoldDB" id="A0A9X3RPQ2"/>
<feature type="transmembrane region" description="Helical" evidence="1">
    <location>
        <begin position="136"/>
        <end position="156"/>
    </location>
</feature>
<sequence>MIAFDPFLAGVFCVTALLVGLILLYTPKLSSPGVRLGVRVPEAHWGDDVVRRQEGTFLKRQVAAAVVSALLAIPAAVVPVVGAVLTLVPVGFFMWNLNQAGQPIREAKQREGWFDGVRTVVAGEITPAEDTLPQRAWAFTWAALAVLAVAAGYVAARWGDIPERFATHFGSGFEPDSWDNKSVGSVFFPTFFGLGMVLLFALITVALLRVSVPARADTSLRGKVSQKIVWRHTAMWLAVMNVAGAIMLASLQVVTVLHTDWVAPAIIGSLVLVFAVCLAMVVALARKQSALANTSGEGRDNDEHYKWGMFYHNPEDPAVMVDKRHGVGVDFNYAHWQGKAFLAFVALVLLASISLPFLL</sequence>
<name>A0A9X3RPQ2_9CORY</name>
<keyword evidence="1" id="KW-1133">Transmembrane helix</keyword>
<comment type="caution">
    <text evidence="4">The sequence shown here is derived from an EMBL/GenBank/DDBJ whole genome shotgun (WGS) entry which is preliminary data.</text>
</comment>
<organism evidence="4 5">
    <name type="scientific">Corynebacterium macclintockiae</name>
    <dbReference type="NCBI Taxonomy" id="2913501"/>
    <lineage>
        <taxon>Bacteria</taxon>
        <taxon>Bacillati</taxon>
        <taxon>Actinomycetota</taxon>
        <taxon>Actinomycetes</taxon>
        <taxon>Mycobacteriales</taxon>
        <taxon>Corynebacteriaceae</taxon>
        <taxon>Corynebacterium</taxon>
    </lineage>
</organism>
<evidence type="ECO:0000259" key="2">
    <source>
        <dbReference type="Pfam" id="PF07853"/>
    </source>
</evidence>
<feature type="domain" description="DUF5808" evidence="3">
    <location>
        <begin position="314"/>
        <end position="339"/>
    </location>
</feature>
<evidence type="ECO:0000259" key="3">
    <source>
        <dbReference type="Pfam" id="PF19124"/>
    </source>
</evidence>
<keyword evidence="5" id="KW-1185">Reference proteome</keyword>
<keyword evidence="1" id="KW-0472">Membrane</keyword>
<feature type="transmembrane region" description="Helical" evidence="1">
    <location>
        <begin position="62"/>
        <end position="95"/>
    </location>
</feature>
<evidence type="ECO:0000256" key="1">
    <source>
        <dbReference type="SAM" id="Phobius"/>
    </source>
</evidence>
<dbReference type="GeneID" id="301812307"/>
<reference evidence="4" key="1">
    <citation type="submission" date="2022-02" db="EMBL/GenBank/DDBJ databases">
        <title>Corynebacterium sp. from urogenital microbiome.</title>
        <authorList>
            <person name="Cappelli E.A."/>
            <person name="Ribeiro T.G."/>
            <person name="Peixe L."/>
        </authorList>
    </citation>
    <scope>NUCLEOTIDE SEQUENCE</scope>
    <source>
        <strain evidence="4">C9Ua_112</strain>
    </source>
</reference>
<dbReference type="EMBL" id="JAKMUV010000002">
    <property type="protein sequence ID" value="MCZ9304324.1"/>
    <property type="molecule type" value="Genomic_DNA"/>
</dbReference>